<feature type="domain" description="HTH lysR-type" evidence="5">
    <location>
        <begin position="1"/>
        <end position="58"/>
    </location>
</feature>
<dbReference type="RefSeq" id="WP_134084421.1">
    <property type="nucleotide sequence ID" value="NZ_SOQX01000006.1"/>
</dbReference>
<evidence type="ECO:0000256" key="4">
    <source>
        <dbReference type="ARBA" id="ARBA00023163"/>
    </source>
</evidence>
<evidence type="ECO:0000313" key="6">
    <source>
        <dbReference type="EMBL" id="TDY00024.1"/>
    </source>
</evidence>
<sequence>MEFAHLQAFIAVAEQRSFSRAAGQLFLTQPAISKRIGGLEEELGSPLFDRIGHQVQLTEAGRALLPRARQLLLDREDSRRAIRNLSGQIAGQLSMGTSHHIGLHRLPAVLRRYTTAYPAVELDLQFMESEQVCHGVLHGDCELGVVTLPLVPPAELRFQPIWRDPLAIVIGTDHPLARASSATPETLLGYPAILPMRGTYTRELVEQAFAQACPDGLLRVKLATNNLETIKMMVSIGLGWSVLPQTLVDDELQTLQWSPLQLERQLGVVWHAGRTLSNAATAMLDSLQHNADPG</sequence>
<dbReference type="FunFam" id="1.10.10.10:FF:000001">
    <property type="entry name" value="LysR family transcriptional regulator"/>
    <property type="match status" value="1"/>
</dbReference>
<organism evidence="6 7">
    <name type="scientific">Thiohalophilus thiocyanatoxydans</name>
    <dbReference type="NCBI Taxonomy" id="381308"/>
    <lineage>
        <taxon>Bacteria</taxon>
        <taxon>Pseudomonadati</taxon>
        <taxon>Pseudomonadota</taxon>
        <taxon>Gammaproteobacteria</taxon>
        <taxon>Thiohalomonadales</taxon>
        <taxon>Thiohalophilaceae</taxon>
        <taxon>Thiohalophilus</taxon>
    </lineage>
</organism>
<dbReference type="PRINTS" id="PR00039">
    <property type="entry name" value="HTHLYSR"/>
</dbReference>
<keyword evidence="4" id="KW-0804">Transcription</keyword>
<keyword evidence="2" id="KW-0805">Transcription regulation</keyword>
<keyword evidence="7" id="KW-1185">Reference proteome</keyword>
<proteinExistence type="inferred from homology"/>
<dbReference type="Gene3D" id="3.40.190.290">
    <property type="match status" value="1"/>
</dbReference>
<dbReference type="AlphaFoldDB" id="A0A4R8IJ19"/>
<dbReference type="Proteomes" id="UP000294914">
    <property type="component" value="Unassembled WGS sequence"/>
</dbReference>
<dbReference type="CDD" id="cd05466">
    <property type="entry name" value="PBP2_LTTR_substrate"/>
    <property type="match status" value="1"/>
</dbReference>
<dbReference type="InterPro" id="IPR036388">
    <property type="entry name" value="WH-like_DNA-bd_sf"/>
</dbReference>
<dbReference type="InterPro" id="IPR005119">
    <property type="entry name" value="LysR_subst-bd"/>
</dbReference>
<dbReference type="InterPro" id="IPR000847">
    <property type="entry name" value="LysR_HTH_N"/>
</dbReference>
<dbReference type="SUPFAM" id="SSF46785">
    <property type="entry name" value="Winged helix' DNA-binding domain"/>
    <property type="match status" value="1"/>
</dbReference>
<name>A0A4R8IJ19_9GAMM</name>
<accession>A0A4R8IJ19</accession>
<evidence type="ECO:0000259" key="5">
    <source>
        <dbReference type="PROSITE" id="PS50931"/>
    </source>
</evidence>
<dbReference type="OrthoDB" id="9803735at2"/>
<dbReference type="Pfam" id="PF00126">
    <property type="entry name" value="HTH_1"/>
    <property type="match status" value="1"/>
</dbReference>
<evidence type="ECO:0000313" key="7">
    <source>
        <dbReference type="Proteomes" id="UP000294914"/>
    </source>
</evidence>
<comment type="caution">
    <text evidence="6">The sequence shown here is derived from an EMBL/GenBank/DDBJ whole genome shotgun (WGS) entry which is preliminary data.</text>
</comment>
<dbReference type="EMBL" id="SOQX01000006">
    <property type="protein sequence ID" value="TDY00024.1"/>
    <property type="molecule type" value="Genomic_DNA"/>
</dbReference>
<dbReference type="Gene3D" id="1.10.10.10">
    <property type="entry name" value="Winged helix-like DNA-binding domain superfamily/Winged helix DNA-binding domain"/>
    <property type="match status" value="1"/>
</dbReference>
<evidence type="ECO:0000256" key="2">
    <source>
        <dbReference type="ARBA" id="ARBA00023015"/>
    </source>
</evidence>
<evidence type="ECO:0000256" key="1">
    <source>
        <dbReference type="ARBA" id="ARBA00009437"/>
    </source>
</evidence>
<dbReference type="GO" id="GO:0003700">
    <property type="term" value="F:DNA-binding transcription factor activity"/>
    <property type="evidence" value="ECO:0007669"/>
    <property type="project" value="InterPro"/>
</dbReference>
<protein>
    <submittedName>
        <fullName evidence="6">LysR family transcriptional regulator</fullName>
    </submittedName>
</protein>
<dbReference type="PANTHER" id="PTHR30126:SF81">
    <property type="entry name" value="HTH-TYPE TRANSCRIPTIONAL REGULATOR ILVY"/>
    <property type="match status" value="1"/>
</dbReference>
<dbReference type="PROSITE" id="PS50931">
    <property type="entry name" value="HTH_LYSR"/>
    <property type="match status" value="1"/>
</dbReference>
<dbReference type="PANTHER" id="PTHR30126">
    <property type="entry name" value="HTH-TYPE TRANSCRIPTIONAL REGULATOR"/>
    <property type="match status" value="1"/>
</dbReference>
<comment type="similarity">
    <text evidence="1">Belongs to the LysR transcriptional regulatory family.</text>
</comment>
<dbReference type="GO" id="GO:0000976">
    <property type="term" value="F:transcription cis-regulatory region binding"/>
    <property type="evidence" value="ECO:0007669"/>
    <property type="project" value="TreeGrafter"/>
</dbReference>
<keyword evidence="3" id="KW-0238">DNA-binding</keyword>
<evidence type="ECO:0000256" key="3">
    <source>
        <dbReference type="ARBA" id="ARBA00023125"/>
    </source>
</evidence>
<reference evidence="6 7" key="1">
    <citation type="submission" date="2019-03" db="EMBL/GenBank/DDBJ databases">
        <title>Genomic Encyclopedia of Type Strains, Phase IV (KMG-IV): sequencing the most valuable type-strain genomes for metagenomic binning, comparative biology and taxonomic classification.</title>
        <authorList>
            <person name="Goeker M."/>
        </authorList>
    </citation>
    <scope>NUCLEOTIDE SEQUENCE [LARGE SCALE GENOMIC DNA]</scope>
    <source>
        <strain evidence="6 7">DSM 16326</strain>
    </source>
</reference>
<dbReference type="Pfam" id="PF03466">
    <property type="entry name" value="LysR_substrate"/>
    <property type="match status" value="1"/>
</dbReference>
<dbReference type="SUPFAM" id="SSF53850">
    <property type="entry name" value="Periplasmic binding protein-like II"/>
    <property type="match status" value="1"/>
</dbReference>
<gene>
    <name evidence="6" type="ORF">EDC23_2185</name>
</gene>
<dbReference type="InterPro" id="IPR036390">
    <property type="entry name" value="WH_DNA-bd_sf"/>
</dbReference>